<dbReference type="GeneID" id="16796963"/>
<feature type="coiled-coil region" evidence="1">
    <location>
        <begin position="75"/>
        <end position="102"/>
    </location>
</feature>
<dbReference type="OrthoDB" id="40571at10239"/>
<evidence type="ECO:0000313" key="3">
    <source>
        <dbReference type="Proteomes" id="UP000014711"/>
    </source>
</evidence>
<keyword evidence="3" id="KW-1185">Reference proteome</keyword>
<reference evidence="2 3" key="1">
    <citation type="journal article" date="2013" name="Proc. Natl. Acad. Sci. U.S.A.">
        <title>Twelve previously unknown phage genera are ubiquitous in global oceans.</title>
        <authorList>
            <person name="Holmfeldt K."/>
            <person name="Solonenko N."/>
            <person name="Shah M."/>
            <person name="Corrier K."/>
            <person name="Riemann L."/>
            <person name="Verberkmoes N.C."/>
            <person name="Sullivan M.B."/>
        </authorList>
    </citation>
    <scope>NUCLEOTIDE SEQUENCE [LARGE SCALE GENOMIC DNA]</scope>
    <source>
        <strain evidence="2">Phi10:1</strain>
    </source>
</reference>
<protein>
    <submittedName>
        <fullName evidence="2">Uncharacterized protein</fullName>
    </submittedName>
</protein>
<sequence length="104" mass="12259">MKKITLALLLLTSFICIGQARVDIEGKSYKLNPGDSYTINDREGVFVYLPYNENDHIYDWNNNGVYYSFKDNNEIEKLRIRIEELEAILRRIEAKLDKNKLTKK</sequence>
<accession>R9ZYI0</accession>
<dbReference type="EMBL" id="KC821618">
    <property type="protein sequence ID" value="AGO48399.1"/>
    <property type="molecule type" value="Genomic_DNA"/>
</dbReference>
<evidence type="ECO:0000313" key="2">
    <source>
        <dbReference type="EMBL" id="AGO48399.1"/>
    </source>
</evidence>
<keyword evidence="1" id="KW-0175">Coiled coil</keyword>
<gene>
    <name evidence="2" type="ORF">Phi10:1_gp058</name>
</gene>
<dbReference type="KEGG" id="vg:16796963"/>
<name>R9ZYI0_9CAUD</name>
<dbReference type="Proteomes" id="UP000014711">
    <property type="component" value="Segment"/>
</dbReference>
<proteinExistence type="predicted"/>
<organism evidence="2 3">
    <name type="scientific">Cellulophaga phage phi10:1</name>
    <dbReference type="NCBI Taxonomy" id="1327981"/>
    <lineage>
        <taxon>Viruses</taxon>
        <taxon>Duplodnaviria</taxon>
        <taxon>Heunggongvirae</taxon>
        <taxon>Uroviricota</taxon>
        <taxon>Caudoviricetes</taxon>
        <taxon>Assiduviridae</taxon>
        <taxon>Cebadecemvirus</taxon>
        <taxon>Cebadecemvirus phi10una</taxon>
    </lineage>
</organism>
<dbReference type="RefSeq" id="YP_008241977.1">
    <property type="nucleotide sequence ID" value="NC_021802.1"/>
</dbReference>
<reference evidence="3" key="2">
    <citation type="submission" date="2013-03" db="EMBL/GenBank/DDBJ databases">
        <title>The Cellulophaga phages: a novel, diverse, and globally ubiquitous model system.</title>
        <authorList>
            <person name="Holmfeldt K."/>
            <person name="Solonenko N."/>
            <person name="Shah M."/>
            <person name="Corrier K."/>
            <person name="Riemann L."/>
            <person name="VerBerkmoes N.C."/>
            <person name="Sullivan M.B."/>
        </authorList>
    </citation>
    <scope>NUCLEOTIDE SEQUENCE [LARGE SCALE GENOMIC DNA]</scope>
</reference>
<evidence type="ECO:0000256" key="1">
    <source>
        <dbReference type="SAM" id="Coils"/>
    </source>
</evidence>